<dbReference type="GO" id="GO:0046872">
    <property type="term" value="F:metal ion binding"/>
    <property type="evidence" value="ECO:0007669"/>
    <property type="project" value="UniProtKB-KW"/>
</dbReference>
<dbReference type="Gene3D" id="3.30.70.360">
    <property type="match status" value="1"/>
</dbReference>
<keyword evidence="3" id="KW-0378">Hydrolase</keyword>
<organism evidence="5 6">
    <name type="scientific">SAR86 cluster bacterium</name>
    <dbReference type="NCBI Taxonomy" id="2030880"/>
    <lineage>
        <taxon>Bacteria</taxon>
        <taxon>Pseudomonadati</taxon>
        <taxon>Pseudomonadota</taxon>
        <taxon>Gammaproteobacteria</taxon>
        <taxon>SAR86 cluster</taxon>
    </lineage>
</organism>
<dbReference type="GO" id="GO:0006508">
    <property type="term" value="P:proteolysis"/>
    <property type="evidence" value="ECO:0007669"/>
    <property type="project" value="UniProtKB-KW"/>
</dbReference>
<sequence length="269" mass="28815">WVTTSLRGMLIGDITVKVLEQGAHSGAAGGIVASSFRVLRQLISRVEDEVTGEISPSFLNEQIPESRREEAIAAGKVLAPDFRTLYTYVGNSGPMSDDPTELVLNNTWLASMEITGMDGIPSLADAGNVLRPYTTAKFALRLPPTTDAEAAKTALTNLLTNDAPYGCDIDIRWEQPNAGWHAPETSPALSVSLQAASNAYFGAPAMYLGCGGSIPFMEFLARKLPKAQFVVTGVLGPHSNAHGPNEFLHIPTAKKITACVAKILYDWGR</sequence>
<dbReference type="Proteomes" id="UP000754644">
    <property type="component" value="Unassembled WGS sequence"/>
</dbReference>
<reference evidence="5" key="1">
    <citation type="submission" date="2020-05" db="EMBL/GenBank/DDBJ databases">
        <title>Sulfur intermediates as new biogeochemical hubs in an aquatic model microbial ecosystem.</title>
        <authorList>
            <person name="Vigneron A."/>
        </authorList>
    </citation>
    <scope>NUCLEOTIDE SEQUENCE</scope>
    <source>
        <strain evidence="5">Bin.250</strain>
    </source>
</reference>
<dbReference type="InterPro" id="IPR051458">
    <property type="entry name" value="Cyt/Met_Dipeptidase"/>
</dbReference>
<evidence type="ECO:0000256" key="1">
    <source>
        <dbReference type="ARBA" id="ARBA00022670"/>
    </source>
</evidence>
<dbReference type="PANTHER" id="PTHR43270">
    <property type="entry name" value="BETA-ALA-HIS DIPEPTIDASE"/>
    <property type="match status" value="1"/>
</dbReference>
<dbReference type="EMBL" id="JABMOJ010000472">
    <property type="protein sequence ID" value="NQV66180.1"/>
    <property type="molecule type" value="Genomic_DNA"/>
</dbReference>
<evidence type="ECO:0000313" key="5">
    <source>
        <dbReference type="EMBL" id="NQV66180.1"/>
    </source>
</evidence>
<dbReference type="GO" id="GO:0008233">
    <property type="term" value="F:peptidase activity"/>
    <property type="evidence" value="ECO:0007669"/>
    <property type="project" value="UniProtKB-KW"/>
</dbReference>
<evidence type="ECO:0000256" key="3">
    <source>
        <dbReference type="ARBA" id="ARBA00022801"/>
    </source>
</evidence>
<name>A0A973A9F9_9GAMM</name>
<feature type="non-terminal residue" evidence="5">
    <location>
        <position position="1"/>
    </location>
</feature>
<dbReference type="InterPro" id="IPR011650">
    <property type="entry name" value="Peptidase_M20_dimer"/>
</dbReference>
<dbReference type="SUPFAM" id="SSF53187">
    <property type="entry name" value="Zn-dependent exopeptidases"/>
    <property type="match status" value="1"/>
</dbReference>
<gene>
    <name evidence="5" type="ORF">HQ497_12530</name>
</gene>
<evidence type="ECO:0000256" key="2">
    <source>
        <dbReference type="ARBA" id="ARBA00022723"/>
    </source>
</evidence>
<comment type="caution">
    <text evidence="5">The sequence shown here is derived from an EMBL/GenBank/DDBJ whole genome shotgun (WGS) entry which is preliminary data.</text>
</comment>
<dbReference type="Pfam" id="PF07687">
    <property type="entry name" value="M20_dimer"/>
    <property type="match status" value="1"/>
</dbReference>
<dbReference type="AlphaFoldDB" id="A0A973A9F9"/>
<keyword evidence="1" id="KW-0645">Protease</keyword>
<evidence type="ECO:0000313" key="6">
    <source>
        <dbReference type="Proteomes" id="UP000754644"/>
    </source>
</evidence>
<protein>
    <submittedName>
        <fullName evidence="5">M20/M25/M40 family metallo-hydrolase</fullName>
    </submittedName>
</protein>
<feature type="domain" description="Peptidase M20 dimerisation" evidence="4">
    <location>
        <begin position="6"/>
        <end position="164"/>
    </location>
</feature>
<keyword evidence="2" id="KW-0479">Metal-binding</keyword>
<dbReference type="PANTHER" id="PTHR43270:SF4">
    <property type="entry name" value="CARNOSINE DIPEPTIDASE 2, ISOFORM A"/>
    <property type="match status" value="1"/>
</dbReference>
<proteinExistence type="predicted"/>
<accession>A0A973A9F9</accession>
<evidence type="ECO:0000259" key="4">
    <source>
        <dbReference type="Pfam" id="PF07687"/>
    </source>
</evidence>